<dbReference type="EMBL" id="MFNE01000020">
    <property type="protein sequence ID" value="OGG95529.1"/>
    <property type="molecule type" value="Genomic_DNA"/>
</dbReference>
<evidence type="ECO:0000313" key="2">
    <source>
        <dbReference type="Proteomes" id="UP000178449"/>
    </source>
</evidence>
<dbReference type="Proteomes" id="UP000178449">
    <property type="component" value="Unassembled WGS sequence"/>
</dbReference>
<protein>
    <submittedName>
        <fullName evidence="1">Uncharacterized protein</fullName>
    </submittedName>
</protein>
<name>A0A1F6GBQ5_9PROT</name>
<dbReference type="AlphaFoldDB" id="A0A1F6GBQ5"/>
<evidence type="ECO:0000313" key="1">
    <source>
        <dbReference type="EMBL" id="OGG95529.1"/>
    </source>
</evidence>
<proteinExistence type="predicted"/>
<sequence>MKILVFGVSKTIILCWFFLGLNISSLQAGTMVENLLNSKAYLGTSRASSLSIPHREAPTSVIGIYLGPSLLSAEYGEGQVTGDERYGDFTGKLKNQGAMLKLCSGVVTWYLASFERVYQSDGTLKPLDENGSPINVDGRITMSQREDIFGAGAHLVFSSGITIGWDFPLVADRISPKKSRFVASGSTQGASDEAMQTALDKFSENMILATGNASLNFNIGYSF</sequence>
<organism evidence="1 2">
    <name type="scientific">Candidatus Lambdaproteobacteria bacterium RIFOXYD2_FULL_50_16</name>
    <dbReference type="NCBI Taxonomy" id="1817772"/>
    <lineage>
        <taxon>Bacteria</taxon>
        <taxon>Pseudomonadati</taxon>
        <taxon>Pseudomonadota</taxon>
        <taxon>Candidatus Lambdaproteobacteria</taxon>
    </lineage>
</organism>
<gene>
    <name evidence="1" type="ORF">A2527_06770</name>
</gene>
<reference evidence="1 2" key="1">
    <citation type="journal article" date="2016" name="Nat. Commun.">
        <title>Thousands of microbial genomes shed light on interconnected biogeochemical processes in an aquifer system.</title>
        <authorList>
            <person name="Anantharaman K."/>
            <person name="Brown C.T."/>
            <person name="Hug L.A."/>
            <person name="Sharon I."/>
            <person name="Castelle C.J."/>
            <person name="Probst A.J."/>
            <person name="Thomas B.C."/>
            <person name="Singh A."/>
            <person name="Wilkins M.J."/>
            <person name="Karaoz U."/>
            <person name="Brodie E.L."/>
            <person name="Williams K.H."/>
            <person name="Hubbard S.S."/>
            <person name="Banfield J.F."/>
        </authorList>
    </citation>
    <scope>NUCLEOTIDE SEQUENCE [LARGE SCALE GENOMIC DNA]</scope>
</reference>
<comment type="caution">
    <text evidence="1">The sequence shown here is derived from an EMBL/GenBank/DDBJ whole genome shotgun (WGS) entry which is preliminary data.</text>
</comment>
<dbReference type="STRING" id="1817772.A2527_06770"/>
<accession>A0A1F6GBQ5</accession>